<organism evidence="2 3">
    <name type="scientific">Spironucleus salmonicida</name>
    <dbReference type="NCBI Taxonomy" id="348837"/>
    <lineage>
        <taxon>Eukaryota</taxon>
        <taxon>Metamonada</taxon>
        <taxon>Diplomonadida</taxon>
        <taxon>Hexamitidae</taxon>
        <taxon>Hexamitinae</taxon>
        <taxon>Spironucleus</taxon>
    </lineage>
</organism>
<dbReference type="RefSeq" id="XP_067762721.1">
    <property type="nucleotide sequence ID" value="XM_067909965.1"/>
</dbReference>
<feature type="transmembrane region" description="Helical" evidence="1">
    <location>
        <begin position="6"/>
        <end position="23"/>
    </location>
</feature>
<gene>
    <name evidence="2" type="ORF">SS50377_26148</name>
</gene>
<protein>
    <recommendedName>
        <fullName evidence="4">Transmembrane protein</fullName>
    </recommendedName>
</protein>
<dbReference type="KEGG" id="ssao:94300171"/>
<proteinExistence type="predicted"/>
<name>A0A9P8LPT5_9EUKA</name>
<keyword evidence="3" id="KW-1185">Reference proteome</keyword>
<dbReference type="AlphaFoldDB" id="A0A9P8LPT5"/>
<sequence>MQSFGYSIQMVYIKFAYTVGYIINQKMNQLYFIFFIYFGYILRFHVIQENIITIKTYYYLHHPNDYMQDKQISLRPKQSDSSIMQDEACYKVYVYSIINFHIESHQQTYISGLVLLMLSIQSLTRQASVPIVVTGRKQHLSDTSRELYIVSKKLYSKQILYLSINLYLIQNSRCLFKKIIFQQSYCLSQLLAYFVQTHKYNVSKLLLVRKIMFQYNVIYINANYRTLNDEKDYDQKSRDTLIISIVRAEQ</sequence>
<evidence type="ECO:0008006" key="4">
    <source>
        <dbReference type="Google" id="ProtNLM"/>
    </source>
</evidence>
<keyword evidence="1" id="KW-1133">Transmembrane helix</keyword>
<accession>A0A9P8LPT5</accession>
<dbReference type="GeneID" id="94300171"/>
<keyword evidence="1" id="KW-0472">Membrane</keyword>
<comment type="caution">
    <text evidence="2">The sequence shown here is derived from an EMBL/GenBank/DDBJ whole genome shotgun (WGS) entry which is preliminary data.</text>
</comment>
<keyword evidence="1" id="KW-0812">Transmembrane</keyword>
<evidence type="ECO:0000256" key="1">
    <source>
        <dbReference type="SAM" id="Phobius"/>
    </source>
</evidence>
<dbReference type="Proteomes" id="UP000018208">
    <property type="component" value="Unassembled WGS sequence"/>
</dbReference>
<evidence type="ECO:0000313" key="3">
    <source>
        <dbReference type="Proteomes" id="UP000018208"/>
    </source>
</evidence>
<feature type="transmembrane region" description="Helical" evidence="1">
    <location>
        <begin position="30"/>
        <end position="47"/>
    </location>
</feature>
<reference evidence="2 3" key="1">
    <citation type="journal article" date="2014" name="PLoS Genet.">
        <title>The Genome of Spironucleus salmonicida Highlights a Fish Pathogen Adapted to Fluctuating Environments.</title>
        <authorList>
            <person name="Xu F."/>
            <person name="Jerlstrom-Hultqvist J."/>
            <person name="Einarsson E."/>
            <person name="Astvaldsson A."/>
            <person name="Svard S.G."/>
            <person name="Andersson J.O."/>
        </authorList>
    </citation>
    <scope>NUCLEOTIDE SEQUENCE [LARGE SCALE GENOMIC DNA]</scope>
    <source>
        <strain evidence="2 3">ATCC 50377</strain>
    </source>
</reference>
<dbReference type="EMBL" id="AUWU02000006">
    <property type="protein sequence ID" value="KAH0571948.1"/>
    <property type="molecule type" value="Genomic_DNA"/>
</dbReference>
<evidence type="ECO:0000313" key="2">
    <source>
        <dbReference type="EMBL" id="KAH0571948.1"/>
    </source>
</evidence>